<sequence length="153" mass="17931">MRLLSPLSCSFMSDNEITAVNDCRRKDRPYGLIIFWIKQRRDFFMALWRRTLVRLPNRWSDDVGWRRPNPRALVVQTAPPAADRRPSGRWHSSVVALLVRYYLWRDSGASWPRSLIQPVARGRRISHLHADGTSHGRRAPPTHQGRRQVQKQV</sequence>
<proteinExistence type="predicted"/>
<reference evidence="2" key="1">
    <citation type="journal article" date="2023" name="G3 (Bethesda)">
        <title>Whole genome assemblies of Zophobas morio and Tenebrio molitor.</title>
        <authorList>
            <person name="Kaur S."/>
            <person name="Stinson S.A."/>
            <person name="diCenzo G.C."/>
        </authorList>
    </citation>
    <scope>NUCLEOTIDE SEQUENCE</scope>
    <source>
        <strain evidence="2">QUZm001</strain>
    </source>
</reference>
<gene>
    <name evidence="2" type="ORF">Zmor_022423</name>
</gene>
<evidence type="ECO:0000313" key="2">
    <source>
        <dbReference type="EMBL" id="KAJ3644713.1"/>
    </source>
</evidence>
<evidence type="ECO:0000313" key="3">
    <source>
        <dbReference type="Proteomes" id="UP001168821"/>
    </source>
</evidence>
<comment type="caution">
    <text evidence="2">The sequence shown here is derived from an EMBL/GenBank/DDBJ whole genome shotgun (WGS) entry which is preliminary data.</text>
</comment>
<dbReference type="EMBL" id="JALNTZ010000007">
    <property type="protein sequence ID" value="KAJ3644713.1"/>
    <property type="molecule type" value="Genomic_DNA"/>
</dbReference>
<dbReference type="Proteomes" id="UP001168821">
    <property type="component" value="Unassembled WGS sequence"/>
</dbReference>
<accession>A0AA38HVA8</accession>
<feature type="region of interest" description="Disordered" evidence="1">
    <location>
        <begin position="129"/>
        <end position="153"/>
    </location>
</feature>
<evidence type="ECO:0000256" key="1">
    <source>
        <dbReference type="SAM" id="MobiDB-lite"/>
    </source>
</evidence>
<keyword evidence="3" id="KW-1185">Reference proteome</keyword>
<feature type="compositionally biased region" description="Basic residues" evidence="1">
    <location>
        <begin position="135"/>
        <end position="153"/>
    </location>
</feature>
<organism evidence="2 3">
    <name type="scientific">Zophobas morio</name>
    <dbReference type="NCBI Taxonomy" id="2755281"/>
    <lineage>
        <taxon>Eukaryota</taxon>
        <taxon>Metazoa</taxon>
        <taxon>Ecdysozoa</taxon>
        <taxon>Arthropoda</taxon>
        <taxon>Hexapoda</taxon>
        <taxon>Insecta</taxon>
        <taxon>Pterygota</taxon>
        <taxon>Neoptera</taxon>
        <taxon>Endopterygota</taxon>
        <taxon>Coleoptera</taxon>
        <taxon>Polyphaga</taxon>
        <taxon>Cucujiformia</taxon>
        <taxon>Tenebrionidae</taxon>
        <taxon>Zophobas</taxon>
    </lineage>
</organism>
<protein>
    <submittedName>
        <fullName evidence="2">Uncharacterized protein</fullName>
    </submittedName>
</protein>
<dbReference type="AlphaFoldDB" id="A0AA38HVA8"/>
<name>A0AA38HVA8_9CUCU</name>